<organism evidence="3 4">
    <name type="scientific">Streptomyces davaonensis (strain DSM 101723 / JCM 4913 / KCC S-0913 / 768)</name>
    <dbReference type="NCBI Taxonomy" id="1214101"/>
    <lineage>
        <taxon>Bacteria</taxon>
        <taxon>Bacillati</taxon>
        <taxon>Actinomycetota</taxon>
        <taxon>Actinomycetes</taxon>
        <taxon>Kitasatosporales</taxon>
        <taxon>Streptomycetaceae</taxon>
        <taxon>Streptomyces</taxon>
    </lineage>
</organism>
<dbReference type="InterPro" id="IPR051324">
    <property type="entry name" value="Stress/Tellurium_Resist"/>
</dbReference>
<protein>
    <recommendedName>
        <fullName evidence="2">TerD domain-containing protein</fullName>
    </recommendedName>
</protein>
<dbReference type="Pfam" id="PF02342">
    <property type="entry name" value="TerD"/>
    <property type="match status" value="1"/>
</dbReference>
<evidence type="ECO:0000259" key="2">
    <source>
        <dbReference type="Pfam" id="PF02342"/>
    </source>
</evidence>
<dbReference type="eggNOG" id="COG2310">
    <property type="taxonomic scope" value="Bacteria"/>
</dbReference>
<evidence type="ECO:0000313" key="4">
    <source>
        <dbReference type="Proteomes" id="UP000008043"/>
    </source>
</evidence>
<dbReference type="PANTHER" id="PTHR32097">
    <property type="entry name" value="CAMP-BINDING PROTEIN 1-RELATED"/>
    <property type="match status" value="1"/>
</dbReference>
<dbReference type="KEGG" id="sdv:BN159_5640"/>
<evidence type="ECO:0000313" key="3">
    <source>
        <dbReference type="EMBL" id="CCK30019.1"/>
    </source>
</evidence>
<sequence>MTNITKGANTPVPTGPLRVAVVRRKVPGTPAVEVSALLLDAAGKVRGDADLVFHGQPWHPSGAVRHIGTGDGGDRFAEWLELDLPQVEPAVQRVLIAASCDDGAFGQVPGLAAQTVAADGAIVAHYEVTDAATETAFVLGEFYRRNGEWKFRAVGQGYDSGLAGLATDFGIVVAEEPVAAVPPAVPPAPVAPVATVVNAGVGKTSAPPAVVQPPVADVQPPATVVSMPAPSTTPSWGSAFFDFEPYVRSGNGSTKITMDIPFPPDCGPVIMEARVEQYKWIQVEIPGRDDTIFCHDLPEHQGRVLFVPPRKGGSLKLKVSCSGHWKLTVLPLSAARPFDAETVKGSGPEVLVYRGGAAELKVRATDRHNGWFQINCHRGATPDELRHPEQLVHAWNGKRVKETVRITEGPILLAIDKSRHQWELTTAPLPTPKPAKSRKGDVYEGRGEQTVTLVNPRPGRPSLLRYEFPGAERSFDIGVKLVDEYGDEDEWLTTYNHGSRGTALVFSMGQAERKIRVKHTGAWTLRVLPEDEAPLLTGPVEGKGSTILRYPGPPTLMTVRRTSSGDEDKLVVHALNHPFGRPVIVADTMGRRRPALGPVFVDPGGTCFVTVFATDNTKWRLEPESLAAATGLGPRNQGEGYGVVRHTGPEAELMVAGSSGIMHVFELDENLFPKRKITGSSGPYRIQSSILHVRAMGAWVIELRD</sequence>
<evidence type="ECO:0000256" key="1">
    <source>
        <dbReference type="ARBA" id="ARBA00008775"/>
    </source>
</evidence>
<dbReference type="AlphaFoldDB" id="K4RB43"/>
<comment type="similarity">
    <text evidence="1">Belongs to the CAPAB/TerDEXZ family.</text>
</comment>
<dbReference type="STRING" id="1214101.BN159_5640"/>
<dbReference type="HOGENOM" id="CLU_391237_0_0_11"/>
<dbReference type="Proteomes" id="UP000008043">
    <property type="component" value="Chromosome"/>
</dbReference>
<name>K4RB43_STRDJ</name>
<dbReference type="CDD" id="cd06974">
    <property type="entry name" value="TerD_like"/>
    <property type="match status" value="1"/>
</dbReference>
<dbReference type="InterPro" id="IPR003325">
    <property type="entry name" value="TerD"/>
</dbReference>
<dbReference type="PATRIC" id="fig|1214101.3.peg.5721"/>
<accession>K4RB43</accession>
<dbReference type="Gene3D" id="2.60.60.30">
    <property type="entry name" value="sav2460 like domains"/>
    <property type="match status" value="1"/>
</dbReference>
<dbReference type="PANTHER" id="PTHR32097:SF4">
    <property type="entry name" value="GENERAL STRESS PROTEIN 16U"/>
    <property type="match status" value="1"/>
</dbReference>
<feature type="domain" description="TerD" evidence="2">
    <location>
        <begin position="29"/>
        <end position="169"/>
    </location>
</feature>
<keyword evidence="4" id="KW-1185">Reference proteome</keyword>
<reference evidence="3 4" key="1">
    <citation type="journal article" date="2012" name="J. Bacteriol.">
        <title>Genome sequence of the bacterium Streptomyces davawensis JCM 4913 and heterologous production of the unique antibiotic roseoflavin.</title>
        <authorList>
            <person name="Jankowitsch F."/>
            <person name="Schwarz J."/>
            <person name="Ruckert C."/>
            <person name="Gust B."/>
            <person name="Szczepanowski R."/>
            <person name="Blom J."/>
            <person name="Pelzer S."/>
            <person name="Kalinowski J."/>
            <person name="Mack M."/>
        </authorList>
    </citation>
    <scope>NUCLEOTIDE SEQUENCE [LARGE SCALE GENOMIC DNA]</scope>
    <source>
        <strain evidence="4">DSM 101723 / JCM 4913 / KCC S-0913 / 768</strain>
    </source>
</reference>
<proteinExistence type="inferred from homology"/>
<gene>
    <name evidence="3" type="ORF">BN159_5640</name>
</gene>
<dbReference type="RefSeq" id="WP_015660357.1">
    <property type="nucleotide sequence ID" value="NC_020504.1"/>
</dbReference>
<dbReference type="EMBL" id="HE971709">
    <property type="protein sequence ID" value="CCK30019.1"/>
    <property type="molecule type" value="Genomic_DNA"/>
</dbReference>